<reference evidence="8" key="1">
    <citation type="submission" date="2024-06" db="EMBL/GenBank/DDBJ databases">
        <title>Genome sequence of Vogesella sp. MAHUQ-64.</title>
        <authorList>
            <person name="Huq M.A."/>
        </authorList>
    </citation>
    <scope>NUCLEOTIDE SEQUENCE</scope>
    <source>
        <strain evidence="8">MAHUQ-64</strain>
    </source>
</reference>
<keyword evidence="9" id="KW-1185">Reference proteome</keyword>
<dbReference type="Pfam" id="PF00155">
    <property type="entry name" value="Aminotran_1_2"/>
    <property type="match status" value="1"/>
</dbReference>
<evidence type="ECO:0000313" key="9">
    <source>
        <dbReference type="Proteomes" id="UP001433638"/>
    </source>
</evidence>
<dbReference type="Proteomes" id="UP001433638">
    <property type="component" value="Unassembled WGS sequence"/>
</dbReference>
<dbReference type="GO" id="GO:0008483">
    <property type="term" value="F:transaminase activity"/>
    <property type="evidence" value="ECO:0007669"/>
    <property type="project" value="UniProtKB-KW"/>
</dbReference>
<sequence length="470" mass="51115">MRLQLEQEQGSLIERIVAAVRRTVADNTLRAGEKLPSIRQFAGQHGVSTFTVVEAYDRLVAEGVLIARRGDGFFVTPRAGSRPLLPPQQPERSADAFWLIDNRFNPADSDRQPGSGWLPDEWYDGDGLARSLRSMGRITPPTGYGESMGYLPLRQWLAAYLQESGLPARPDNLLLTEGASQALQLAIRVLVRPGDAVLVDEPGYCNLIAQLHMAGARVIGVPWTPHGPDTSRLAALLAEHQPRAFFTNPRLHNPTGASYQHATAHRVLQLTEQHGCWIVEDDVSAALASGGPGPLQALGGTERVVYIGSVSKTLAPSLRVGYVVAADTVIDALVNHKMVSGLSSSLLTEQLALGMLTDSQHRRRLQKLQQRLLAANLAARDGFARLGWPVFAEAAASLFVWVRLPDTLDAVTLTEAALAHDILLAPGVLFSVHREPSSWLRCNAAYMDDTSFAFLAQHAEQSQTGVSLFQ</sequence>
<evidence type="ECO:0000259" key="7">
    <source>
        <dbReference type="PROSITE" id="PS50949"/>
    </source>
</evidence>
<evidence type="ECO:0000256" key="1">
    <source>
        <dbReference type="ARBA" id="ARBA00005384"/>
    </source>
</evidence>
<dbReference type="CDD" id="cd00609">
    <property type="entry name" value="AAT_like"/>
    <property type="match status" value="1"/>
</dbReference>
<dbReference type="SUPFAM" id="SSF46785">
    <property type="entry name" value="Winged helix' DNA-binding domain"/>
    <property type="match status" value="1"/>
</dbReference>
<dbReference type="SUPFAM" id="SSF53383">
    <property type="entry name" value="PLP-dependent transferases"/>
    <property type="match status" value="1"/>
</dbReference>
<dbReference type="Gene3D" id="3.40.640.10">
    <property type="entry name" value="Type I PLP-dependent aspartate aminotransferase-like (Major domain)"/>
    <property type="match status" value="1"/>
</dbReference>
<evidence type="ECO:0000256" key="2">
    <source>
        <dbReference type="ARBA" id="ARBA00021531"/>
    </source>
</evidence>
<dbReference type="InterPro" id="IPR051446">
    <property type="entry name" value="HTH_trans_reg/aminotransferase"/>
</dbReference>
<keyword evidence="5" id="KW-0238">DNA-binding</keyword>
<organism evidence="8 9">
    <name type="scientific">Vogesella oryzagri</name>
    <dbReference type="NCBI Taxonomy" id="3160864"/>
    <lineage>
        <taxon>Bacteria</taxon>
        <taxon>Pseudomonadati</taxon>
        <taxon>Pseudomonadota</taxon>
        <taxon>Betaproteobacteria</taxon>
        <taxon>Neisseriales</taxon>
        <taxon>Chromobacteriaceae</taxon>
        <taxon>Vogesella</taxon>
    </lineage>
</organism>
<dbReference type="EMBL" id="JBEFLD010000009">
    <property type="protein sequence ID" value="MEQ6292262.1"/>
    <property type="molecule type" value="Genomic_DNA"/>
</dbReference>
<dbReference type="InterPro" id="IPR015422">
    <property type="entry name" value="PyrdxlP-dep_Trfase_small"/>
</dbReference>
<dbReference type="Pfam" id="PF00392">
    <property type="entry name" value="GntR"/>
    <property type="match status" value="1"/>
</dbReference>
<keyword evidence="8" id="KW-0032">Aminotransferase</keyword>
<dbReference type="InterPro" id="IPR036390">
    <property type="entry name" value="WH_DNA-bd_sf"/>
</dbReference>
<dbReference type="PANTHER" id="PTHR46577:SF2">
    <property type="entry name" value="TRANSCRIPTIONAL REGULATORY PROTEIN"/>
    <property type="match status" value="1"/>
</dbReference>
<keyword evidence="3" id="KW-0663">Pyridoxal phosphate</keyword>
<dbReference type="InterPro" id="IPR004839">
    <property type="entry name" value="Aminotransferase_I/II_large"/>
</dbReference>
<accession>A0ABV1M7S5</accession>
<keyword evidence="4" id="KW-0805">Transcription regulation</keyword>
<name>A0ABV1M7S5_9NEIS</name>
<dbReference type="RefSeq" id="WP_349590294.1">
    <property type="nucleotide sequence ID" value="NZ_JBEFLD010000009.1"/>
</dbReference>
<feature type="domain" description="HTH gntR-type" evidence="7">
    <location>
        <begin position="10"/>
        <end position="78"/>
    </location>
</feature>
<dbReference type="SMART" id="SM00345">
    <property type="entry name" value="HTH_GNTR"/>
    <property type="match status" value="1"/>
</dbReference>
<dbReference type="CDD" id="cd07377">
    <property type="entry name" value="WHTH_GntR"/>
    <property type="match status" value="1"/>
</dbReference>
<dbReference type="InterPro" id="IPR015421">
    <property type="entry name" value="PyrdxlP-dep_Trfase_major"/>
</dbReference>
<evidence type="ECO:0000256" key="6">
    <source>
        <dbReference type="ARBA" id="ARBA00023163"/>
    </source>
</evidence>
<dbReference type="InterPro" id="IPR036388">
    <property type="entry name" value="WH-like_DNA-bd_sf"/>
</dbReference>
<dbReference type="Gene3D" id="1.10.10.10">
    <property type="entry name" value="Winged helix-like DNA-binding domain superfamily/Winged helix DNA-binding domain"/>
    <property type="match status" value="1"/>
</dbReference>
<gene>
    <name evidence="8" type="ORF">ABNW52_16730</name>
</gene>
<dbReference type="InterPro" id="IPR000524">
    <property type="entry name" value="Tscrpt_reg_HTH_GntR"/>
</dbReference>
<keyword evidence="8" id="KW-0808">Transferase</keyword>
<evidence type="ECO:0000256" key="3">
    <source>
        <dbReference type="ARBA" id="ARBA00022898"/>
    </source>
</evidence>
<comment type="similarity">
    <text evidence="1">In the C-terminal section; belongs to the class-I pyridoxal-phosphate-dependent aminotransferase family.</text>
</comment>
<evidence type="ECO:0000256" key="4">
    <source>
        <dbReference type="ARBA" id="ARBA00023015"/>
    </source>
</evidence>
<evidence type="ECO:0000313" key="8">
    <source>
        <dbReference type="EMBL" id="MEQ6292262.1"/>
    </source>
</evidence>
<protein>
    <recommendedName>
        <fullName evidence="2">Putative 8-amino-7-oxononanoate synthase</fullName>
    </recommendedName>
</protein>
<dbReference type="InterPro" id="IPR015424">
    <property type="entry name" value="PyrdxlP-dep_Trfase"/>
</dbReference>
<proteinExistence type="inferred from homology"/>
<dbReference type="PANTHER" id="PTHR46577">
    <property type="entry name" value="HTH-TYPE TRANSCRIPTIONAL REGULATORY PROTEIN GABR"/>
    <property type="match status" value="1"/>
</dbReference>
<dbReference type="PROSITE" id="PS50949">
    <property type="entry name" value="HTH_GNTR"/>
    <property type="match status" value="1"/>
</dbReference>
<keyword evidence="6" id="KW-0804">Transcription</keyword>
<comment type="caution">
    <text evidence="8">The sequence shown here is derived from an EMBL/GenBank/DDBJ whole genome shotgun (WGS) entry which is preliminary data.</text>
</comment>
<evidence type="ECO:0000256" key="5">
    <source>
        <dbReference type="ARBA" id="ARBA00023125"/>
    </source>
</evidence>
<dbReference type="Gene3D" id="3.90.1150.10">
    <property type="entry name" value="Aspartate Aminotransferase, domain 1"/>
    <property type="match status" value="1"/>
</dbReference>